<evidence type="ECO:0000313" key="4">
    <source>
        <dbReference type="Proteomes" id="UP001275049"/>
    </source>
</evidence>
<name>A0AAW9HX43_9ACTO</name>
<evidence type="ECO:0000313" key="2">
    <source>
        <dbReference type="EMBL" id="MDY5133285.1"/>
    </source>
</evidence>
<protein>
    <submittedName>
        <fullName evidence="3">FABP family protein</fullName>
    </submittedName>
</protein>
<evidence type="ECO:0000259" key="1">
    <source>
        <dbReference type="Pfam" id="PF08768"/>
    </source>
</evidence>
<comment type="caution">
    <text evidence="3">The sequence shown here is derived from an EMBL/GenBank/DDBJ whole genome shotgun (WGS) entry which is preliminary data.</text>
</comment>
<dbReference type="InterPro" id="IPR014878">
    <property type="entry name" value="THAP4-like_heme-bd"/>
</dbReference>
<dbReference type="AlphaFoldDB" id="A0AAW9HX43"/>
<keyword evidence="4" id="KW-1185">Reference proteome</keyword>
<sequence>MAFAIPENLAPETYPMAWLVDTWRGAGLLEYEGVDASAYLHELRIDNDNGGPYLHIHSNVWLAQEPAGAIDRDIPGGRMYNQLTKGQLWSSCSGYLRQSPNFPDGKDGRYVLEGIVSFAAGHATTWAGFIKGPQFQIVADAIAATPSAATFEGGQIMGGYVESELFYAYDMAAFGADMRPYMSARLQRVSDMDTPGNSPHAENA</sequence>
<dbReference type="Pfam" id="PF08768">
    <property type="entry name" value="THAP4_heme-bd"/>
    <property type="match status" value="1"/>
</dbReference>
<evidence type="ECO:0000313" key="3">
    <source>
        <dbReference type="EMBL" id="MDY5154376.1"/>
    </source>
</evidence>
<dbReference type="Gene3D" id="2.40.128.20">
    <property type="match status" value="1"/>
</dbReference>
<dbReference type="RefSeq" id="WP_308806836.1">
    <property type="nucleotide sequence ID" value="NZ_CAMYCL010000015.1"/>
</dbReference>
<dbReference type="EMBL" id="JAWNGC010000001">
    <property type="protein sequence ID" value="MDY5154376.1"/>
    <property type="molecule type" value="Genomic_DNA"/>
</dbReference>
<dbReference type="SUPFAM" id="SSF50814">
    <property type="entry name" value="Lipocalins"/>
    <property type="match status" value="1"/>
</dbReference>
<dbReference type="Proteomes" id="UP001281731">
    <property type="component" value="Unassembled WGS sequence"/>
</dbReference>
<dbReference type="Proteomes" id="UP001275049">
    <property type="component" value="Unassembled WGS sequence"/>
</dbReference>
<dbReference type="InterPro" id="IPR012674">
    <property type="entry name" value="Calycin"/>
</dbReference>
<organism evidence="3 5">
    <name type="scientific">Actinotignum urinale</name>
    <dbReference type="NCBI Taxonomy" id="190146"/>
    <lineage>
        <taxon>Bacteria</taxon>
        <taxon>Bacillati</taxon>
        <taxon>Actinomycetota</taxon>
        <taxon>Actinomycetes</taxon>
        <taxon>Actinomycetales</taxon>
        <taxon>Actinomycetaceae</taxon>
        <taxon>Actinotignum</taxon>
    </lineage>
</organism>
<evidence type="ECO:0000313" key="5">
    <source>
        <dbReference type="Proteomes" id="UP001281731"/>
    </source>
</evidence>
<reference evidence="3 4" key="1">
    <citation type="submission" date="2023-10" db="EMBL/GenBank/DDBJ databases">
        <title>Whole Genome based description of the genera Actinobaculum and Actinotignum reveals a complex phylogenetic relationship within the species included in the genus Actinotignum.</title>
        <authorList>
            <person name="Jensen C.S."/>
            <person name="Dargis R."/>
            <person name="Kemp M."/>
            <person name="Christensen J.J."/>
        </authorList>
    </citation>
    <scope>NUCLEOTIDE SEQUENCE</scope>
    <source>
        <strain evidence="3">SLA_B511</strain>
        <strain evidence="2 4">SLA_B974</strain>
    </source>
</reference>
<feature type="domain" description="THAP4-like heme-binding" evidence="1">
    <location>
        <begin position="14"/>
        <end position="188"/>
    </location>
</feature>
<accession>A0AAW9HX43</accession>
<gene>
    <name evidence="3" type="ORF">R6G80_01345</name>
    <name evidence="2" type="ORF">R6G86_05995</name>
</gene>
<dbReference type="EMBL" id="JAWNGA010000009">
    <property type="protein sequence ID" value="MDY5133285.1"/>
    <property type="molecule type" value="Genomic_DNA"/>
</dbReference>
<proteinExistence type="predicted"/>